<evidence type="ECO:0000313" key="1">
    <source>
        <dbReference type="EMBL" id="CRK99847.1"/>
    </source>
</evidence>
<reference evidence="1 2" key="1">
    <citation type="submission" date="2015-04" db="EMBL/GenBank/DDBJ databases">
        <authorList>
            <person name="Syromyatnikov M.Y."/>
            <person name="Popov V.N."/>
        </authorList>
    </citation>
    <scope>NUCLEOTIDE SEQUENCE [LARGE SCALE GENOMIC DNA]</scope>
</reference>
<protein>
    <submittedName>
        <fullName evidence="1">CLUMA_CG013150, isoform A</fullName>
    </submittedName>
</protein>
<dbReference type="Proteomes" id="UP000183832">
    <property type="component" value="Unassembled WGS sequence"/>
</dbReference>
<sequence length="78" mass="9452">MNSTEMKKALSIVRRKCQHKEDLKKDQVKECQCNRDEFKEEMRQQFSEIMKEFFEFKKEAKSQYSDIKTKLNELTGSH</sequence>
<keyword evidence="2" id="KW-1185">Reference proteome</keyword>
<dbReference type="AlphaFoldDB" id="A0A1J1IHW1"/>
<proteinExistence type="predicted"/>
<gene>
    <name evidence="1" type="ORF">CLUMA_CG013150</name>
</gene>
<dbReference type="EMBL" id="CVRI01000054">
    <property type="protein sequence ID" value="CRK99847.1"/>
    <property type="molecule type" value="Genomic_DNA"/>
</dbReference>
<name>A0A1J1IHW1_9DIPT</name>
<organism evidence="1 2">
    <name type="scientific">Clunio marinus</name>
    <dbReference type="NCBI Taxonomy" id="568069"/>
    <lineage>
        <taxon>Eukaryota</taxon>
        <taxon>Metazoa</taxon>
        <taxon>Ecdysozoa</taxon>
        <taxon>Arthropoda</taxon>
        <taxon>Hexapoda</taxon>
        <taxon>Insecta</taxon>
        <taxon>Pterygota</taxon>
        <taxon>Neoptera</taxon>
        <taxon>Endopterygota</taxon>
        <taxon>Diptera</taxon>
        <taxon>Nematocera</taxon>
        <taxon>Chironomoidea</taxon>
        <taxon>Chironomidae</taxon>
        <taxon>Clunio</taxon>
    </lineage>
</organism>
<accession>A0A1J1IHW1</accession>
<evidence type="ECO:0000313" key="2">
    <source>
        <dbReference type="Proteomes" id="UP000183832"/>
    </source>
</evidence>